<evidence type="ECO:0000256" key="1">
    <source>
        <dbReference type="SAM" id="MobiDB-lite"/>
    </source>
</evidence>
<organism evidence="2 3">
    <name type="scientific">Oidiodendron maius (strain Zn)</name>
    <dbReference type="NCBI Taxonomy" id="913774"/>
    <lineage>
        <taxon>Eukaryota</taxon>
        <taxon>Fungi</taxon>
        <taxon>Dikarya</taxon>
        <taxon>Ascomycota</taxon>
        <taxon>Pezizomycotina</taxon>
        <taxon>Leotiomycetes</taxon>
        <taxon>Leotiomycetes incertae sedis</taxon>
        <taxon>Myxotrichaceae</taxon>
        <taxon>Oidiodendron</taxon>
    </lineage>
</organism>
<accession>A0A0C3D9P7</accession>
<feature type="compositionally biased region" description="Basic residues" evidence="1">
    <location>
        <begin position="417"/>
        <end position="426"/>
    </location>
</feature>
<dbReference type="AlphaFoldDB" id="A0A0C3D9P7"/>
<feature type="compositionally biased region" description="Polar residues" evidence="1">
    <location>
        <begin position="249"/>
        <end position="282"/>
    </location>
</feature>
<evidence type="ECO:0000313" key="2">
    <source>
        <dbReference type="EMBL" id="KIN08069.1"/>
    </source>
</evidence>
<feature type="compositionally biased region" description="Polar residues" evidence="1">
    <location>
        <begin position="303"/>
        <end position="318"/>
    </location>
</feature>
<protein>
    <submittedName>
        <fullName evidence="2">Uncharacterized protein</fullName>
    </submittedName>
</protein>
<feature type="compositionally biased region" description="Low complexity" evidence="1">
    <location>
        <begin position="319"/>
        <end position="335"/>
    </location>
</feature>
<feature type="compositionally biased region" description="Low complexity" evidence="1">
    <location>
        <begin position="102"/>
        <end position="115"/>
    </location>
</feature>
<sequence length="515" mass="56458">MSSPPFPDRPIRPLPKRPLRDRIPPDIAQSIKYPPAPKTTTPLFYYGYNPREDAGASAVTESQHPAERKRVDEVERNYISRRNGDTVDSDDDEQAYGGRIYSRPSAPLPTSAASSVDGYDSFENTNNKKKRKIPTPGDSSLTGVHLSSDLAGMGISGPDDLNDEVGNGIGSYHSPGIGQGISGPGRGRYGRVRNGRSPLGTLSDATSNWGNGRSSKQRQSPWASTGESTGIISESIASANAEKFPITPSRGQENVSILQQQASKKTSPASTQFTFTCDSQVPGTIPWPGPTSSINMSPSRHLLHTTQTSPTKQGISNSPAVPTPQKQAAAQTAPPKKSRRRAGNEYLIAARQRREQQKWRNDHHPIPKEDQWTCEFCEYEQIFGTPPVALIKQYEIKDRNARKQEAERRRLLEKAKMKGRKGKKGSKAASKSNPAAQDRQAQRTQQPVSMNPSQSQSQDTQSEDYYEDEYDDDYTQDDAPPSPTGIRMAPKQDHIPPDLGAATNKEIANNAIPVS</sequence>
<dbReference type="InParanoid" id="A0A0C3D9P7"/>
<feature type="compositionally biased region" description="Basic and acidic residues" evidence="1">
    <location>
        <begin position="64"/>
        <end position="85"/>
    </location>
</feature>
<feature type="region of interest" description="Disordered" evidence="1">
    <location>
        <begin position="413"/>
        <end position="515"/>
    </location>
</feature>
<dbReference type="Proteomes" id="UP000054321">
    <property type="component" value="Unassembled WGS sequence"/>
</dbReference>
<feature type="compositionally biased region" description="Polar residues" evidence="1">
    <location>
        <begin position="203"/>
        <end position="230"/>
    </location>
</feature>
<reference evidence="3" key="2">
    <citation type="submission" date="2015-01" db="EMBL/GenBank/DDBJ databases">
        <title>Evolutionary Origins and Diversification of the Mycorrhizal Mutualists.</title>
        <authorList>
            <consortium name="DOE Joint Genome Institute"/>
            <consortium name="Mycorrhizal Genomics Consortium"/>
            <person name="Kohler A."/>
            <person name="Kuo A."/>
            <person name="Nagy L.G."/>
            <person name="Floudas D."/>
            <person name="Copeland A."/>
            <person name="Barry K.W."/>
            <person name="Cichocki N."/>
            <person name="Veneault-Fourrey C."/>
            <person name="LaButti K."/>
            <person name="Lindquist E.A."/>
            <person name="Lipzen A."/>
            <person name="Lundell T."/>
            <person name="Morin E."/>
            <person name="Murat C."/>
            <person name="Riley R."/>
            <person name="Ohm R."/>
            <person name="Sun H."/>
            <person name="Tunlid A."/>
            <person name="Henrissat B."/>
            <person name="Grigoriev I.V."/>
            <person name="Hibbett D.S."/>
            <person name="Martin F."/>
        </authorList>
    </citation>
    <scope>NUCLEOTIDE SEQUENCE [LARGE SCALE GENOMIC DNA]</scope>
    <source>
        <strain evidence="3">Zn</strain>
    </source>
</reference>
<gene>
    <name evidence="2" type="ORF">OIDMADRAFT_109023</name>
</gene>
<feature type="compositionally biased region" description="Acidic residues" evidence="1">
    <location>
        <begin position="461"/>
        <end position="476"/>
    </location>
</feature>
<dbReference type="HOGENOM" id="CLU_017965_0_1_1"/>
<feature type="region of interest" description="Disordered" evidence="1">
    <location>
        <begin position="245"/>
        <end position="282"/>
    </location>
</feature>
<proteinExistence type="predicted"/>
<feature type="region of interest" description="Disordered" evidence="1">
    <location>
        <begin position="303"/>
        <end position="341"/>
    </location>
</feature>
<feature type="compositionally biased region" description="Low complexity" evidence="1">
    <location>
        <begin position="427"/>
        <end position="446"/>
    </location>
</feature>
<feature type="compositionally biased region" description="Gly residues" evidence="1">
    <location>
        <begin position="177"/>
        <end position="187"/>
    </location>
</feature>
<feature type="region of interest" description="Disordered" evidence="1">
    <location>
        <begin position="1"/>
        <end position="230"/>
    </location>
</feature>
<dbReference type="OrthoDB" id="4174342at2759"/>
<evidence type="ECO:0000313" key="3">
    <source>
        <dbReference type="Proteomes" id="UP000054321"/>
    </source>
</evidence>
<name>A0A0C3D9P7_OIDMZ</name>
<keyword evidence="3" id="KW-1185">Reference proteome</keyword>
<dbReference type="EMBL" id="KN832870">
    <property type="protein sequence ID" value="KIN08069.1"/>
    <property type="molecule type" value="Genomic_DNA"/>
</dbReference>
<reference evidence="2 3" key="1">
    <citation type="submission" date="2014-04" db="EMBL/GenBank/DDBJ databases">
        <authorList>
            <consortium name="DOE Joint Genome Institute"/>
            <person name="Kuo A."/>
            <person name="Martino E."/>
            <person name="Perotto S."/>
            <person name="Kohler A."/>
            <person name="Nagy L.G."/>
            <person name="Floudas D."/>
            <person name="Copeland A."/>
            <person name="Barry K.W."/>
            <person name="Cichocki N."/>
            <person name="Veneault-Fourrey C."/>
            <person name="LaButti K."/>
            <person name="Lindquist E.A."/>
            <person name="Lipzen A."/>
            <person name="Lundell T."/>
            <person name="Morin E."/>
            <person name="Murat C."/>
            <person name="Sun H."/>
            <person name="Tunlid A."/>
            <person name="Henrissat B."/>
            <person name="Grigoriev I.V."/>
            <person name="Hibbett D.S."/>
            <person name="Martin F."/>
            <person name="Nordberg H.P."/>
            <person name="Cantor M.N."/>
            <person name="Hua S.X."/>
        </authorList>
    </citation>
    <scope>NUCLEOTIDE SEQUENCE [LARGE SCALE GENOMIC DNA]</scope>
    <source>
        <strain evidence="2 3">Zn</strain>
    </source>
</reference>
<dbReference type="STRING" id="913774.A0A0C3D9P7"/>